<evidence type="ECO:0000313" key="7">
    <source>
        <dbReference type="Proteomes" id="UP001427805"/>
    </source>
</evidence>
<evidence type="ECO:0000259" key="5">
    <source>
        <dbReference type="Pfam" id="PF04545"/>
    </source>
</evidence>
<feature type="domain" description="RNA polymerase sigma-70 region 4" evidence="5">
    <location>
        <begin position="116"/>
        <end position="152"/>
    </location>
</feature>
<dbReference type="Pfam" id="PF04545">
    <property type="entry name" value="Sigma70_r4"/>
    <property type="match status" value="1"/>
</dbReference>
<keyword evidence="3" id="KW-0731">Sigma factor</keyword>
<name>A0ABV0B2P2_9SPHN</name>
<gene>
    <name evidence="6" type="ORF">TPR58_01670</name>
</gene>
<evidence type="ECO:0000256" key="2">
    <source>
        <dbReference type="ARBA" id="ARBA00023015"/>
    </source>
</evidence>
<dbReference type="SUPFAM" id="SSF88946">
    <property type="entry name" value="Sigma2 domain of RNA polymerase sigma factors"/>
    <property type="match status" value="1"/>
</dbReference>
<keyword evidence="2" id="KW-0805">Transcription regulation</keyword>
<dbReference type="EMBL" id="JBDIZK010000001">
    <property type="protein sequence ID" value="MEN3745859.1"/>
    <property type="molecule type" value="Genomic_DNA"/>
</dbReference>
<dbReference type="NCBIfam" id="TIGR02937">
    <property type="entry name" value="sigma70-ECF"/>
    <property type="match status" value="1"/>
</dbReference>
<dbReference type="InterPro" id="IPR013325">
    <property type="entry name" value="RNA_pol_sigma_r2"/>
</dbReference>
<keyword evidence="7" id="KW-1185">Reference proteome</keyword>
<organism evidence="6 7">
    <name type="scientific">Sphingomonas rustica</name>
    <dbReference type="NCBI Taxonomy" id="3103142"/>
    <lineage>
        <taxon>Bacteria</taxon>
        <taxon>Pseudomonadati</taxon>
        <taxon>Pseudomonadota</taxon>
        <taxon>Alphaproteobacteria</taxon>
        <taxon>Sphingomonadales</taxon>
        <taxon>Sphingomonadaceae</taxon>
        <taxon>Sphingomonas</taxon>
    </lineage>
</organism>
<reference evidence="6 7" key="1">
    <citation type="submission" date="2024-05" db="EMBL/GenBank/DDBJ databases">
        <title>Sphingomonas sp. HF-S3 16S ribosomal RNA gene Genome sequencing and assembly.</title>
        <authorList>
            <person name="Lee H."/>
        </authorList>
    </citation>
    <scope>NUCLEOTIDE SEQUENCE [LARGE SCALE GENOMIC DNA]</scope>
    <source>
        <strain evidence="6 7">HF-S3</strain>
    </source>
</reference>
<protein>
    <submittedName>
        <fullName evidence="6">RNA polymerase sigma factor</fullName>
    </submittedName>
</protein>
<evidence type="ECO:0000313" key="6">
    <source>
        <dbReference type="EMBL" id="MEN3745859.1"/>
    </source>
</evidence>
<dbReference type="RefSeq" id="WP_346244863.1">
    <property type="nucleotide sequence ID" value="NZ_JBDIZK010000001.1"/>
</dbReference>
<comment type="caution">
    <text evidence="6">The sequence shown here is derived from an EMBL/GenBank/DDBJ whole genome shotgun (WGS) entry which is preliminary data.</text>
</comment>
<dbReference type="InterPro" id="IPR039425">
    <property type="entry name" value="RNA_pol_sigma-70-like"/>
</dbReference>
<dbReference type="Proteomes" id="UP001427805">
    <property type="component" value="Unassembled WGS sequence"/>
</dbReference>
<sequence length="182" mass="20319">MTAKSSRATLRDALVDGYAQLRDRLTARLGSRDLAGEALHETWLKLHGATELEPVSDPDAYLYRAAINTASTLTTGRRRILGDAEIDELMQVADDAPDPERVAIGRSELAHVWKVIGDLTPRQRHVFIESFTGTLTHEELAAHYGISVRMIQIDLREAILLCARRTRRQTSFARGTARVSTR</sequence>
<dbReference type="Gene3D" id="1.10.10.10">
    <property type="entry name" value="Winged helix-like DNA-binding domain superfamily/Winged helix DNA-binding domain"/>
    <property type="match status" value="1"/>
</dbReference>
<dbReference type="PANTHER" id="PTHR43133:SF63">
    <property type="entry name" value="RNA POLYMERASE SIGMA FACTOR FECI-RELATED"/>
    <property type="match status" value="1"/>
</dbReference>
<dbReference type="InterPro" id="IPR014284">
    <property type="entry name" value="RNA_pol_sigma-70_dom"/>
</dbReference>
<dbReference type="SUPFAM" id="SSF88659">
    <property type="entry name" value="Sigma3 and sigma4 domains of RNA polymerase sigma factors"/>
    <property type="match status" value="1"/>
</dbReference>
<comment type="similarity">
    <text evidence="1">Belongs to the sigma-70 factor family. ECF subfamily.</text>
</comment>
<dbReference type="InterPro" id="IPR013324">
    <property type="entry name" value="RNA_pol_sigma_r3/r4-like"/>
</dbReference>
<evidence type="ECO:0000256" key="3">
    <source>
        <dbReference type="ARBA" id="ARBA00023082"/>
    </source>
</evidence>
<dbReference type="InterPro" id="IPR036388">
    <property type="entry name" value="WH-like_DNA-bd_sf"/>
</dbReference>
<evidence type="ECO:0000256" key="1">
    <source>
        <dbReference type="ARBA" id="ARBA00010641"/>
    </source>
</evidence>
<dbReference type="InterPro" id="IPR007630">
    <property type="entry name" value="RNA_pol_sigma70_r4"/>
</dbReference>
<dbReference type="PANTHER" id="PTHR43133">
    <property type="entry name" value="RNA POLYMERASE ECF-TYPE SIGMA FACTO"/>
    <property type="match status" value="1"/>
</dbReference>
<evidence type="ECO:0000256" key="4">
    <source>
        <dbReference type="ARBA" id="ARBA00023163"/>
    </source>
</evidence>
<accession>A0ABV0B2P2</accession>
<proteinExistence type="inferred from homology"/>
<keyword evidence="4" id="KW-0804">Transcription</keyword>